<dbReference type="Proteomes" id="UP001372338">
    <property type="component" value="Unassembled WGS sequence"/>
</dbReference>
<dbReference type="PANTHER" id="PTHR33671">
    <property type="entry name" value="N-METHYLTRANSFERASE, PUTATIVE (DUF688)-RELATED"/>
    <property type="match status" value="1"/>
</dbReference>
<proteinExistence type="predicted"/>
<evidence type="ECO:0000256" key="1">
    <source>
        <dbReference type="SAM" id="MobiDB-lite"/>
    </source>
</evidence>
<feature type="compositionally biased region" description="Acidic residues" evidence="1">
    <location>
        <begin position="141"/>
        <end position="153"/>
    </location>
</feature>
<reference evidence="2 3" key="1">
    <citation type="submission" date="2024-01" db="EMBL/GenBank/DDBJ databases">
        <title>The genomes of 5 underutilized Papilionoideae crops provide insights into root nodulation and disease resistanc.</title>
        <authorList>
            <person name="Yuan L."/>
        </authorList>
    </citation>
    <scope>NUCLEOTIDE SEQUENCE [LARGE SCALE GENOMIC DNA]</scope>
    <source>
        <strain evidence="2">ZHUSHIDOU_FW_LH</strain>
        <tissue evidence="2">Leaf</tissue>
    </source>
</reference>
<organism evidence="2 3">
    <name type="scientific">Crotalaria pallida</name>
    <name type="common">Smooth rattlebox</name>
    <name type="synonym">Crotalaria striata</name>
    <dbReference type="NCBI Taxonomy" id="3830"/>
    <lineage>
        <taxon>Eukaryota</taxon>
        <taxon>Viridiplantae</taxon>
        <taxon>Streptophyta</taxon>
        <taxon>Embryophyta</taxon>
        <taxon>Tracheophyta</taxon>
        <taxon>Spermatophyta</taxon>
        <taxon>Magnoliopsida</taxon>
        <taxon>eudicotyledons</taxon>
        <taxon>Gunneridae</taxon>
        <taxon>Pentapetalae</taxon>
        <taxon>rosids</taxon>
        <taxon>fabids</taxon>
        <taxon>Fabales</taxon>
        <taxon>Fabaceae</taxon>
        <taxon>Papilionoideae</taxon>
        <taxon>50 kb inversion clade</taxon>
        <taxon>genistoids sensu lato</taxon>
        <taxon>core genistoids</taxon>
        <taxon>Crotalarieae</taxon>
        <taxon>Crotalaria</taxon>
    </lineage>
</organism>
<sequence>MDESKLNINAPLMSVRRSYATSQSLTEAKRKILEKQHTLPCNKLDMTLDRVTESVAVPFNWEHIPGRCKGKVVSEPQPPMEFSITPTPSLPPGKSIIVAKLEKECNVSNKLRSSSSLSGSIVKIDCDKQKQDEKIRSNVEEEKEDDDDGDDVYSDALETLSPTESFSMNCSGSGVSGLDDLYASKCGTFSSDKQTQDLMMSRFLPAAKAMTIQPPQYASKKQSVQVKQLKDVTKLVREEKKPFVNKPITDIVPYAGQFEEEEEEEEESDDEVDDSAKILAKGCGLFPHLRSMNSLCSLNPVSGIKMRNRLPMSSAYEVEKANKSSHIRSYSPAPAIKKAWDVIHKSKSSSGSASPEMQEVRKKWTSGSNRFAYSGELKHSSFRRTTATAGASSFRSTPQSPFHGARFLGDSKQSGKLKFPSSQGHASVLERRSQFDKKSSNSGSLTIEKTLYIDSASTVKSSNSISASVDNTRINNTVSAMDNREMKERSSSQESFQDMKQVQALEVNLDSESLSSVDADSLTLSSTLRLKAKEDKAERLTTDQGSFDEDTNINNMQIVVFDDSGKVLPPPLLKSPSESWLCRALPLVSLKNSYLHSNQGSQFNAKRQGSNASSGYTKWETIVKTSNLHHDRERISQIKMV</sequence>
<feature type="region of interest" description="Disordered" evidence="1">
    <location>
        <begin position="131"/>
        <end position="155"/>
    </location>
</feature>
<dbReference type="EMBL" id="JAYWIO010000008">
    <property type="protein sequence ID" value="KAK7247168.1"/>
    <property type="molecule type" value="Genomic_DNA"/>
</dbReference>
<evidence type="ECO:0000313" key="2">
    <source>
        <dbReference type="EMBL" id="KAK7247168.1"/>
    </source>
</evidence>
<feature type="compositionally biased region" description="Polar residues" evidence="1">
    <location>
        <begin position="389"/>
        <end position="400"/>
    </location>
</feature>
<dbReference type="AlphaFoldDB" id="A0AAN9E675"/>
<feature type="compositionally biased region" description="Basic and acidic residues" evidence="1">
    <location>
        <begin position="482"/>
        <end position="491"/>
    </location>
</feature>
<feature type="region of interest" description="Disordered" evidence="1">
    <location>
        <begin position="389"/>
        <end position="442"/>
    </location>
</feature>
<dbReference type="PANTHER" id="PTHR33671:SF9">
    <property type="entry name" value="DUF688 FAMILY PROTEIN"/>
    <property type="match status" value="1"/>
</dbReference>
<dbReference type="Pfam" id="PF05097">
    <property type="entry name" value="DUF688"/>
    <property type="match status" value="1"/>
</dbReference>
<dbReference type="InterPro" id="IPR007789">
    <property type="entry name" value="DUF688"/>
</dbReference>
<evidence type="ECO:0000313" key="3">
    <source>
        <dbReference type="Proteomes" id="UP001372338"/>
    </source>
</evidence>
<keyword evidence="3" id="KW-1185">Reference proteome</keyword>
<accession>A0AAN9E675</accession>
<feature type="region of interest" description="Disordered" evidence="1">
    <location>
        <begin position="476"/>
        <end position="498"/>
    </location>
</feature>
<comment type="caution">
    <text evidence="2">The sequence shown here is derived from an EMBL/GenBank/DDBJ whole genome shotgun (WGS) entry which is preliminary data.</text>
</comment>
<protein>
    <submittedName>
        <fullName evidence="2">Uncharacterized protein</fullName>
    </submittedName>
</protein>
<feature type="compositionally biased region" description="Basic and acidic residues" evidence="1">
    <location>
        <begin position="131"/>
        <end position="140"/>
    </location>
</feature>
<feature type="compositionally biased region" description="Basic and acidic residues" evidence="1">
    <location>
        <begin position="428"/>
        <end position="439"/>
    </location>
</feature>
<name>A0AAN9E675_CROPI</name>
<gene>
    <name evidence="2" type="ORF">RIF29_42045</name>
</gene>